<dbReference type="EMBL" id="LN890656">
    <property type="protein sequence ID" value="CUS05719.1"/>
    <property type="molecule type" value="Genomic_DNA"/>
</dbReference>
<name>A0A160T7S5_9CHLR</name>
<evidence type="ECO:0000256" key="1">
    <source>
        <dbReference type="SAM" id="MobiDB-lite"/>
    </source>
</evidence>
<dbReference type="AlphaFoldDB" id="A0A160T7S5"/>
<dbReference type="Proteomes" id="UP000215027">
    <property type="component" value="Chromosome II"/>
</dbReference>
<gene>
    <name evidence="2" type="ORF">CFX0092_B0185</name>
</gene>
<keyword evidence="3" id="KW-1185">Reference proteome</keyword>
<evidence type="ECO:0000313" key="3">
    <source>
        <dbReference type="Proteomes" id="UP000215027"/>
    </source>
</evidence>
<protein>
    <submittedName>
        <fullName evidence="2">Uncharacterized protein</fullName>
    </submittedName>
</protein>
<organism evidence="2 3">
    <name type="scientific">Candidatus Promineifilum breve</name>
    <dbReference type="NCBI Taxonomy" id="1806508"/>
    <lineage>
        <taxon>Bacteria</taxon>
        <taxon>Bacillati</taxon>
        <taxon>Chloroflexota</taxon>
        <taxon>Ardenticatenia</taxon>
        <taxon>Candidatus Promineifilales</taxon>
        <taxon>Candidatus Promineifilaceae</taxon>
        <taxon>Candidatus Promineifilum</taxon>
    </lineage>
</organism>
<proteinExistence type="predicted"/>
<reference evidence="2" key="1">
    <citation type="submission" date="2016-01" db="EMBL/GenBank/DDBJ databases">
        <authorList>
            <person name="Mcilroy J.S."/>
            <person name="Karst M S."/>
            <person name="Albertsen M."/>
        </authorList>
    </citation>
    <scope>NUCLEOTIDE SEQUENCE</scope>
    <source>
        <strain evidence="2">Cfx-K</strain>
    </source>
</reference>
<evidence type="ECO:0000313" key="2">
    <source>
        <dbReference type="EMBL" id="CUS05719.1"/>
    </source>
</evidence>
<sequence>MCRPPSPQPSPEGRGELLLTFSLALSRGEREFEAYAKELAPLILPNFSLPHPFQPGSYKRVPPPVTRYHADMNGLTRHREGRTSRPGNPDRPQAFKEGFIRWYRVRSSRDDDCSPSVLHSILFAWRIL</sequence>
<accession>A0A160T7S5</accession>
<dbReference type="KEGG" id="pbf:CFX0092_B0185"/>
<feature type="region of interest" description="Disordered" evidence="1">
    <location>
        <begin position="58"/>
        <end position="93"/>
    </location>
</feature>